<protein>
    <submittedName>
        <fullName evidence="1">Uncharacterized protein</fullName>
    </submittedName>
</protein>
<organism evidence="1 2">
    <name type="scientific">Compostibacillus humi</name>
    <dbReference type="NCBI Taxonomy" id="1245525"/>
    <lineage>
        <taxon>Bacteria</taxon>
        <taxon>Bacillati</taxon>
        <taxon>Bacillota</taxon>
        <taxon>Bacilli</taxon>
        <taxon>Bacillales</taxon>
        <taxon>Bacillaceae</taxon>
        <taxon>Compostibacillus</taxon>
    </lineage>
</organism>
<dbReference type="RefSeq" id="WP_188393324.1">
    <property type="nucleotide sequence ID" value="NZ_BMEV01000092.1"/>
</dbReference>
<dbReference type="Proteomes" id="UP000602050">
    <property type="component" value="Unassembled WGS sequence"/>
</dbReference>
<proteinExistence type="predicted"/>
<name>A0A8J2TTH1_9BACI</name>
<comment type="caution">
    <text evidence="1">The sequence shown here is derived from an EMBL/GenBank/DDBJ whole genome shotgun (WGS) entry which is preliminary data.</text>
</comment>
<sequence>MIPERVEIRTAKYFMYLPDEIMREIEGKLLPICIWAEEEELNHDELVRWALEIIDKKLNGKSFK</sequence>
<keyword evidence="2" id="KW-1185">Reference proteome</keyword>
<evidence type="ECO:0000313" key="1">
    <source>
        <dbReference type="EMBL" id="GFZ89679.1"/>
    </source>
</evidence>
<evidence type="ECO:0000313" key="2">
    <source>
        <dbReference type="Proteomes" id="UP000602050"/>
    </source>
</evidence>
<dbReference type="EMBL" id="BMEV01000092">
    <property type="protein sequence ID" value="GFZ89679.1"/>
    <property type="molecule type" value="Genomic_DNA"/>
</dbReference>
<dbReference type="AlphaFoldDB" id="A0A8J2TTH1"/>
<reference evidence="1" key="1">
    <citation type="journal article" date="2014" name="Int. J. Syst. Evol. Microbiol.">
        <title>Complete genome sequence of Corynebacterium casei LMG S-19264T (=DSM 44701T), isolated from a smear-ripened cheese.</title>
        <authorList>
            <consortium name="US DOE Joint Genome Institute (JGI-PGF)"/>
            <person name="Walter F."/>
            <person name="Albersmeier A."/>
            <person name="Kalinowski J."/>
            <person name="Ruckert C."/>
        </authorList>
    </citation>
    <scope>NUCLEOTIDE SEQUENCE</scope>
    <source>
        <strain evidence="1">CGMCC 1.12360</strain>
    </source>
</reference>
<reference evidence="1" key="2">
    <citation type="submission" date="2020-09" db="EMBL/GenBank/DDBJ databases">
        <authorList>
            <person name="Sun Q."/>
            <person name="Zhou Y."/>
        </authorList>
    </citation>
    <scope>NUCLEOTIDE SEQUENCE</scope>
    <source>
        <strain evidence="1">CGMCC 1.12360</strain>
    </source>
</reference>
<accession>A0A8J2TTH1</accession>
<gene>
    <name evidence="1" type="ORF">GCM10010978_31190</name>
</gene>